<dbReference type="AlphaFoldDB" id="A0A9J6FM23"/>
<dbReference type="VEuPathDB" id="VectorBase:HLOH_052177"/>
<proteinExistence type="predicted"/>
<dbReference type="Gene3D" id="2.60.120.200">
    <property type="match status" value="1"/>
</dbReference>
<dbReference type="InterPro" id="IPR013320">
    <property type="entry name" value="ConA-like_dom_sf"/>
</dbReference>
<keyword evidence="2" id="KW-1185">Reference proteome</keyword>
<evidence type="ECO:0000313" key="1">
    <source>
        <dbReference type="EMBL" id="KAH9363472.1"/>
    </source>
</evidence>
<name>A0A9J6FM23_HAELO</name>
<dbReference type="Proteomes" id="UP000821853">
    <property type="component" value="Chromosome 10"/>
</dbReference>
<protein>
    <submittedName>
        <fullName evidence="1">Uncharacterized protein</fullName>
    </submittedName>
</protein>
<dbReference type="SUPFAM" id="SSF49899">
    <property type="entry name" value="Concanavalin A-like lectins/glucanases"/>
    <property type="match status" value="1"/>
</dbReference>
<reference evidence="1 2" key="1">
    <citation type="journal article" date="2020" name="Cell">
        <title>Large-Scale Comparative Analyses of Tick Genomes Elucidate Their Genetic Diversity and Vector Capacities.</title>
        <authorList>
            <consortium name="Tick Genome and Microbiome Consortium (TIGMIC)"/>
            <person name="Jia N."/>
            <person name="Wang J."/>
            <person name="Shi W."/>
            <person name="Du L."/>
            <person name="Sun Y."/>
            <person name="Zhan W."/>
            <person name="Jiang J.F."/>
            <person name="Wang Q."/>
            <person name="Zhang B."/>
            <person name="Ji P."/>
            <person name="Bell-Sakyi L."/>
            <person name="Cui X.M."/>
            <person name="Yuan T.T."/>
            <person name="Jiang B.G."/>
            <person name="Yang W.F."/>
            <person name="Lam T.T."/>
            <person name="Chang Q.C."/>
            <person name="Ding S.J."/>
            <person name="Wang X.J."/>
            <person name="Zhu J.G."/>
            <person name="Ruan X.D."/>
            <person name="Zhao L."/>
            <person name="Wei J.T."/>
            <person name="Ye R.Z."/>
            <person name="Que T.C."/>
            <person name="Du C.H."/>
            <person name="Zhou Y.H."/>
            <person name="Cheng J.X."/>
            <person name="Dai P.F."/>
            <person name="Guo W.B."/>
            <person name="Han X.H."/>
            <person name="Huang E.J."/>
            <person name="Li L.F."/>
            <person name="Wei W."/>
            <person name="Gao Y.C."/>
            <person name="Liu J.Z."/>
            <person name="Shao H.Z."/>
            <person name="Wang X."/>
            <person name="Wang C.C."/>
            <person name="Yang T.C."/>
            <person name="Huo Q.B."/>
            <person name="Li W."/>
            <person name="Chen H.Y."/>
            <person name="Chen S.E."/>
            <person name="Zhou L.G."/>
            <person name="Ni X.B."/>
            <person name="Tian J.H."/>
            <person name="Sheng Y."/>
            <person name="Liu T."/>
            <person name="Pan Y.S."/>
            <person name="Xia L.Y."/>
            <person name="Li J."/>
            <person name="Zhao F."/>
            <person name="Cao W.C."/>
        </authorList>
    </citation>
    <scope>NUCLEOTIDE SEQUENCE [LARGE SCALE GENOMIC DNA]</scope>
    <source>
        <strain evidence="1">HaeL-2018</strain>
    </source>
</reference>
<organism evidence="1 2">
    <name type="scientific">Haemaphysalis longicornis</name>
    <name type="common">Bush tick</name>
    <dbReference type="NCBI Taxonomy" id="44386"/>
    <lineage>
        <taxon>Eukaryota</taxon>
        <taxon>Metazoa</taxon>
        <taxon>Ecdysozoa</taxon>
        <taxon>Arthropoda</taxon>
        <taxon>Chelicerata</taxon>
        <taxon>Arachnida</taxon>
        <taxon>Acari</taxon>
        <taxon>Parasitiformes</taxon>
        <taxon>Ixodida</taxon>
        <taxon>Ixodoidea</taxon>
        <taxon>Ixodidae</taxon>
        <taxon>Haemaphysalinae</taxon>
        <taxon>Haemaphysalis</taxon>
    </lineage>
</organism>
<dbReference type="EMBL" id="JABSTR010000002">
    <property type="protein sequence ID" value="KAH9363472.1"/>
    <property type="molecule type" value="Genomic_DNA"/>
</dbReference>
<gene>
    <name evidence="1" type="ORF">HPB48_005995</name>
</gene>
<dbReference type="OrthoDB" id="5983381at2759"/>
<comment type="caution">
    <text evidence="1">The sequence shown here is derived from an EMBL/GenBank/DDBJ whole genome shotgun (WGS) entry which is preliminary data.</text>
</comment>
<sequence>MIRKFRLDDVQFDFPGVKRVVGSNSLQTAYRLSRKAELVLPTRAVFPLGIPEEFSFVTTFRKRGSRTDTWSIIRVTDVQGSAQFGLNVLARKNRLGPVHTRRVRKEADAPLPERPGECYSDCARDDAQHDMSGYGAAIENRGGIIDALVSILTVLRNMMDTGTS</sequence>
<accession>A0A9J6FM23</accession>
<evidence type="ECO:0000313" key="2">
    <source>
        <dbReference type="Proteomes" id="UP000821853"/>
    </source>
</evidence>